<feature type="region of interest" description="Disordered" evidence="1">
    <location>
        <begin position="375"/>
        <end position="415"/>
    </location>
</feature>
<dbReference type="RefSeq" id="WP_075633679.1">
    <property type="nucleotide sequence ID" value="NZ_MKIO01000021.1"/>
</dbReference>
<dbReference type="Gene3D" id="3.40.140.120">
    <property type="match status" value="1"/>
</dbReference>
<sequence>MATWWAPWTWFGEGRSHADNFIRNVGAAPGKFGLPVNERTALQLSAVLCAVRVIAEGVAQVPLKVYRETEEGKRTVRSPAKDHSAYSVLHRRPNAWMTSFEWRELMTLHAVLLGEGYSIIHRVSGKIDELIPVHPSAVQILFDGHDVRYRISVDGVSADYERNEVFRLRGPSMDGVTALPIVRMAASAIGLAQMLERSQSELQSNGARPSGILKLKDGQLNPEKKTEISDAWRKKFGPGGGGGVAVLDANWDFLSMTMTAVDQQHLESRKMQVEEIGRAFRVLPIMMMQSDKAATYASAEQMFMAHIIHTLGPWLDRWEQAIDRDLLDGEEAVYAHFQVKGLMRGAAKDQAEYYAKALGSGGAAGWMTQNEVRALEDMDPVDGGDELFRGAQNDTGASSDADDPAAPDGTTQEDE</sequence>
<proteinExistence type="predicted"/>
<dbReference type="STRING" id="1672749.BJF92_11275"/>
<evidence type="ECO:0000313" key="3">
    <source>
        <dbReference type="Proteomes" id="UP000186143"/>
    </source>
</evidence>
<accession>A0A1Q9AMN9</accession>
<dbReference type="Pfam" id="PF04860">
    <property type="entry name" value="Phage_portal"/>
    <property type="match status" value="1"/>
</dbReference>
<dbReference type="OrthoDB" id="7592047at2"/>
<comment type="caution">
    <text evidence="2">The sequence shown here is derived from an EMBL/GenBank/DDBJ whole genome shotgun (WGS) entry which is preliminary data.</text>
</comment>
<dbReference type="AlphaFoldDB" id="A0A1Q9AMN9"/>
<gene>
    <name evidence="2" type="ORF">BJF92_11275</name>
</gene>
<dbReference type="InterPro" id="IPR006944">
    <property type="entry name" value="Phage/GTA_portal"/>
</dbReference>
<organism evidence="2 3">
    <name type="scientific">Xaviernesmea rhizosphaerae</name>
    <dbReference type="NCBI Taxonomy" id="1672749"/>
    <lineage>
        <taxon>Bacteria</taxon>
        <taxon>Pseudomonadati</taxon>
        <taxon>Pseudomonadota</taxon>
        <taxon>Alphaproteobacteria</taxon>
        <taxon>Hyphomicrobiales</taxon>
        <taxon>Rhizobiaceae</taxon>
        <taxon>Rhizobium/Agrobacterium group</taxon>
        <taxon>Xaviernesmea</taxon>
    </lineage>
</organism>
<evidence type="ECO:0000256" key="1">
    <source>
        <dbReference type="SAM" id="MobiDB-lite"/>
    </source>
</evidence>
<dbReference type="Gene3D" id="3.30.1120.70">
    <property type="match status" value="1"/>
</dbReference>
<dbReference type="NCBIfam" id="TIGR01537">
    <property type="entry name" value="portal_HK97"/>
    <property type="match status" value="1"/>
</dbReference>
<name>A0A1Q9AMN9_9HYPH</name>
<dbReference type="Gene3D" id="1.20.1270.210">
    <property type="match status" value="1"/>
</dbReference>
<reference evidence="2 3" key="1">
    <citation type="submission" date="2016-09" db="EMBL/GenBank/DDBJ databases">
        <title>Rhizobium sp. nov., a novel species isolated from the rice rhizosphere.</title>
        <authorList>
            <person name="Zhao J."/>
            <person name="Zhang X."/>
        </authorList>
    </citation>
    <scope>NUCLEOTIDE SEQUENCE [LARGE SCALE GENOMIC DNA]</scope>
    <source>
        <strain evidence="2 3">MH17</strain>
    </source>
</reference>
<dbReference type="InterPro" id="IPR006427">
    <property type="entry name" value="Portal_HK97"/>
</dbReference>
<evidence type="ECO:0000313" key="2">
    <source>
        <dbReference type="EMBL" id="OLP56662.1"/>
    </source>
</evidence>
<protein>
    <submittedName>
        <fullName evidence="2">Phage portal protein</fullName>
    </submittedName>
</protein>
<dbReference type="Proteomes" id="UP000186143">
    <property type="component" value="Unassembled WGS sequence"/>
</dbReference>
<dbReference type="EMBL" id="MKIO01000021">
    <property type="protein sequence ID" value="OLP56662.1"/>
    <property type="molecule type" value="Genomic_DNA"/>
</dbReference>
<feature type="compositionally biased region" description="Acidic residues" evidence="1">
    <location>
        <begin position="400"/>
        <end position="415"/>
    </location>
</feature>